<organism evidence="3 4">
    <name type="scientific">Saccoglossus kowalevskii</name>
    <name type="common">Acorn worm</name>
    <dbReference type="NCBI Taxonomy" id="10224"/>
    <lineage>
        <taxon>Eukaryota</taxon>
        <taxon>Metazoa</taxon>
        <taxon>Hemichordata</taxon>
        <taxon>Enteropneusta</taxon>
        <taxon>Harrimaniidae</taxon>
        <taxon>Saccoglossus</taxon>
    </lineage>
</organism>
<dbReference type="PANTHER" id="PTHR15298:SF1">
    <property type="entry name" value="GLYCINE N-ACYLTRANSFERASE-LIKE PROTEIN"/>
    <property type="match status" value="1"/>
</dbReference>
<evidence type="ECO:0000313" key="3">
    <source>
        <dbReference type="Proteomes" id="UP000694865"/>
    </source>
</evidence>
<dbReference type="Proteomes" id="UP000694865">
    <property type="component" value="Unplaced"/>
</dbReference>
<dbReference type="PANTHER" id="PTHR15298">
    <property type="entry name" value="L-COA N-ACYLTRANSFERASE-RELATED"/>
    <property type="match status" value="1"/>
</dbReference>
<sequence>MELEHKKTAQLLRVLEKWMPDCFLVYKVVHNYWKMKCPHIAVYVDNQDINQITSIICDVTRENIYGYKHKYYIYSVNVTNMQKLLHQHGVIKSIQDGEIQVEFSISLYDIIKNFFECNQHCTSESEFYCQYTLNNSDKFEKMIKKKLPYGMRLAPLDKKHAIYIHDEWQYGTPPPIKTFENLINGNCLATLAVFNEEDQPISRAVVGQIGDIGMTYTASKYRRKGLASIVTANLAKKLLKDGILPLVYISDKNQISIDMHTSLGFQKTQMRTLVCFKKVE</sequence>
<dbReference type="SUPFAM" id="SSF55729">
    <property type="entry name" value="Acyl-CoA N-acyltransferases (Nat)"/>
    <property type="match status" value="1"/>
</dbReference>
<keyword evidence="1" id="KW-0808">Transferase</keyword>
<dbReference type="Pfam" id="PF06021">
    <property type="entry name" value="Gly_acyl_tr_N"/>
    <property type="match status" value="1"/>
</dbReference>
<dbReference type="InterPro" id="IPR010313">
    <property type="entry name" value="Glycine_N-acyltransferase"/>
</dbReference>
<name>A0ABM0M0F9_SACKO</name>
<reference evidence="4" key="1">
    <citation type="submission" date="2025-08" db="UniProtKB">
        <authorList>
            <consortium name="RefSeq"/>
        </authorList>
    </citation>
    <scope>IDENTIFICATION</scope>
    <source>
        <tissue evidence="4">Testes</tissue>
    </source>
</reference>
<dbReference type="EC" id="2.3.1.-" evidence="1"/>
<dbReference type="InterPro" id="IPR013653">
    <property type="entry name" value="GCN5-like_dom"/>
</dbReference>
<dbReference type="InterPro" id="IPR000182">
    <property type="entry name" value="GNAT_dom"/>
</dbReference>
<dbReference type="GeneID" id="102808850"/>
<dbReference type="InterPro" id="IPR016181">
    <property type="entry name" value="Acyl_CoA_acyltransferase"/>
</dbReference>
<accession>A0ABM0M0F9</accession>
<dbReference type="PROSITE" id="PS51186">
    <property type="entry name" value="GNAT"/>
    <property type="match status" value="1"/>
</dbReference>
<evidence type="ECO:0000259" key="2">
    <source>
        <dbReference type="PROSITE" id="PS51186"/>
    </source>
</evidence>
<keyword evidence="3" id="KW-1185">Reference proteome</keyword>
<feature type="domain" description="N-acetyltransferase" evidence="2">
    <location>
        <begin position="151"/>
        <end position="280"/>
    </location>
</feature>
<evidence type="ECO:0000256" key="1">
    <source>
        <dbReference type="RuleBase" id="RU368002"/>
    </source>
</evidence>
<gene>
    <name evidence="4" type="primary">LOC102808850</name>
</gene>
<comment type="similarity">
    <text evidence="1">Belongs to the glycine N-acyltransferase family.</text>
</comment>
<evidence type="ECO:0000313" key="4">
    <source>
        <dbReference type="RefSeq" id="XP_006813500.1"/>
    </source>
</evidence>
<dbReference type="RefSeq" id="XP_006813500.1">
    <property type="nucleotide sequence ID" value="XM_006813437.1"/>
</dbReference>
<dbReference type="InterPro" id="IPR015938">
    <property type="entry name" value="Glycine_N-acyltransferase_N"/>
</dbReference>
<protein>
    <recommendedName>
        <fullName evidence="1">Glycine N-acyltransferase-like protein</fullName>
        <ecNumber evidence="1">2.3.1.-</ecNumber>
    </recommendedName>
</protein>
<proteinExistence type="inferred from homology"/>
<keyword evidence="1" id="KW-0012">Acyltransferase</keyword>
<dbReference type="Gene3D" id="3.40.630.30">
    <property type="match status" value="1"/>
</dbReference>
<dbReference type="Pfam" id="PF08445">
    <property type="entry name" value="FR47"/>
    <property type="match status" value="1"/>
</dbReference>